<dbReference type="KEGG" id="apln:108740487"/>
<dbReference type="PANTHER" id="PTHR46704">
    <property type="entry name" value="CXC DOMAIN-CONTAINING PROTEIN-RELATED"/>
    <property type="match status" value="1"/>
</dbReference>
<dbReference type="OrthoDB" id="6781714at2759"/>
<evidence type="ECO:0000313" key="2">
    <source>
        <dbReference type="Proteomes" id="UP000192223"/>
    </source>
</evidence>
<organism evidence="2 3">
    <name type="scientific">Agrilus planipennis</name>
    <name type="common">Emerald ash borer</name>
    <name type="synonym">Agrilus marcopoli</name>
    <dbReference type="NCBI Taxonomy" id="224129"/>
    <lineage>
        <taxon>Eukaryota</taxon>
        <taxon>Metazoa</taxon>
        <taxon>Ecdysozoa</taxon>
        <taxon>Arthropoda</taxon>
        <taxon>Hexapoda</taxon>
        <taxon>Insecta</taxon>
        <taxon>Pterygota</taxon>
        <taxon>Neoptera</taxon>
        <taxon>Endopterygota</taxon>
        <taxon>Coleoptera</taxon>
        <taxon>Polyphaga</taxon>
        <taxon>Elateriformia</taxon>
        <taxon>Buprestoidea</taxon>
        <taxon>Buprestidae</taxon>
        <taxon>Agrilinae</taxon>
        <taxon>Agrilus</taxon>
    </lineage>
</organism>
<evidence type="ECO:0000256" key="1">
    <source>
        <dbReference type="SAM" id="MobiDB-lite"/>
    </source>
</evidence>
<feature type="compositionally biased region" description="Basic and acidic residues" evidence="1">
    <location>
        <begin position="224"/>
        <end position="236"/>
    </location>
</feature>
<dbReference type="InParanoid" id="A0A7F5RJA3"/>
<protein>
    <submittedName>
        <fullName evidence="3">Uncharacterized protein LOC108740487</fullName>
    </submittedName>
</protein>
<feature type="region of interest" description="Disordered" evidence="1">
    <location>
        <begin position="207"/>
        <end position="236"/>
    </location>
</feature>
<dbReference type="Proteomes" id="UP000192223">
    <property type="component" value="Unplaced"/>
</dbReference>
<dbReference type="AlphaFoldDB" id="A0A7F5RJA3"/>
<keyword evidence="2" id="KW-1185">Reference proteome</keyword>
<sequence length="236" mass="27411">MQQCMSALQELNQEYMQVTYDLAIAKIALQIQATETKSLIGFHAFTGCDFNPAFFNKGKKRPFTLLKKNVEFQQEFATLGEENLIEDQLNEVFNTIQKFTCQLYNAKKSIDVDDGRYQLFVSNYKPSNVNENFTKKIVNFDASSIPPCKSELYQQLRRAHYISIVWKNAYKKQPTTLDPLDYGWIEQEDKFVFKWFEGDQLPTSVSDLISKIPESDSMDDEDESHNAIHDSDYDDE</sequence>
<dbReference type="PANTHER" id="PTHR46704:SF9">
    <property type="entry name" value="BHLH DOMAIN-CONTAINING PROTEIN"/>
    <property type="match status" value="1"/>
</dbReference>
<proteinExistence type="predicted"/>
<accession>A0A7F5RJA3</accession>
<dbReference type="GeneID" id="108740487"/>
<name>A0A7F5RJA3_AGRPL</name>
<evidence type="ECO:0000313" key="3">
    <source>
        <dbReference type="RefSeq" id="XP_025836082.1"/>
    </source>
</evidence>
<reference evidence="3" key="1">
    <citation type="submission" date="2025-08" db="UniProtKB">
        <authorList>
            <consortium name="RefSeq"/>
        </authorList>
    </citation>
    <scope>IDENTIFICATION</scope>
    <source>
        <tissue evidence="3">Entire body</tissue>
    </source>
</reference>
<dbReference type="RefSeq" id="XP_025836082.1">
    <property type="nucleotide sequence ID" value="XM_025980297.1"/>
</dbReference>
<gene>
    <name evidence="3" type="primary">LOC108740487</name>
</gene>